<evidence type="ECO:0000313" key="1">
    <source>
        <dbReference type="EMBL" id="KXT14071.1"/>
    </source>
</evidence>
<sequence>MTHPDPSSRDTQPRTPVKLVFQESPTSPSIPIPIPIPAEQSITSDGHAAELGFDCLSALLFFFNLTTLARHVGRLPAGLTRLDELRERLLGLRLAEGDALIAAENLFLTLPCRVLANSAGQDKPILIARVVLAVHIRHPILVHVEAHLSRTILLAVR</sequence>
<dbReference type="Proteomes" id="UP000073492">
    <property type="component" value="Unassembled WGS sequence"/>
</dbReference>
<reference evidence="1 2" key="1">
    <citation type="submission" date="2015-07" db="EMBL/GenBank/DDBJ databases">
        <title>Comparative genomics of the Sigatoka disease complex on banana suggests a link between parallel evolutionary changes in Pseudocercospora fijiensis and Pseudocercospora eumusae and increased virulence on the banana host.</title>
        <authorList>
            <person name="Chang T.-C."/>
            <person name="Salvucci A."/>
            <person name="Crous P.W."/>
            <person name="Stergiopoulos I."/>
        </authorList>
    </citation>
    <scope>NUCLEOTIDE SEQUENCE [LARGE SCALE GENOMIC DNA]</scope>
    <source>
        <strain evidence="1 2">CBS 116634</strain>
    </source>
</reference>
<organism evidence="1 2">
    <name type="scientific">Pseudocercospora musae</name>
    <dbReference type="NCBI Taxonomy" id="113226"/>
    <lineage>
        <taxon>Eukaryota</taxon>
        <taxon>Fungi</taxon>
        <taxon>Dikarya</taxon>
        <taxon>Ascomycota</taxon>
        <taxon>Pezizomycotina</taxon>
        <taxon>Dothideomycetes</taxon>
        <taxon>Dothideomycetidae</taxon>
        <taxon>Mycosphaerellales</taxon>
        <taxon>Mycosphaerellaceae</taxon>
        <taxon>Pseudocercospora</taxon>
    </lineage>
</organism>
<keyword evidence="2" id="KW-1185">Reference proteome</keyword>
<proteinExistence type="predicted"/>
<name>A0A139IH56_9PEZI</name>
<dbReference type="AlphaFoldDB" id="A0A139IH56"/>
<accession>A0A139IH56</accession>
<gene>
    <name evidence="1" type="ORF">AC579_10544</name>
</gene>
<evidence type="ECO:0000313" key="2">
    <source>
        <dbReference type="Proteomes" id="UP000073492"/>
    </source>
</evidence>
<protein>
    <submittedName>
        <fullName evidence="1">Uncharacterized protein</fullName>
    </submittedName>
</protein>
<dbReference type="EMBL" id="LFZO01000095">
    <property type="protein sequence ID" value="KXT14071.1"/>
    <property type="molecule type" value="Genomic_DNA"/>
</dbReference>
<comment type="caution">
    <text evidence="1">The sequence shown here is derived from an EMBL/GenBank/DDBJ whole genome shotgun (WGS) entry which is preliminary data.</text>
</comment>